<sequence>MNQNRFLLPEPVGKLLSLLPVFPGSLLFATGLNLALKGNLPEDVRQTLNGKKLRIKVSDACLSFDFQWNGSRFAAVQPVGEPDLTICASAHDFLLLARRQEDPDTLFFSRRLLMEGDTELGLLVKNTLDAIDLPVFELGRLAPARVLGRIIPGAGRSQS</sequence>
<keyword evidence="4" id="KW-1185">Reference proteome</keyword>
<dbReference type="STRING" id="709839.TSA66_12500"/>
<evidence type="ECO:0000256" key="1">
    <source>
        <dbReference type="HAMAP-Rule" id="MF_02231"/>
    </source>
</evidence>
<evidence type="ECO:0000313" key="3">
    <source>
        <dbReference type="EMBL" id="KIF81441.1"/>
    </source>
</evidence>
<gene>
    <name evidence="1" type="primary">ubiT</name>
    <name evidence="3" type="ORF">TSA66_12500</name>
</gene>
<keyword evidence="1" id="KW-0831">Ubiquinone biosynthesis</keyword>
<dbReference type="SUPFAM" id="SSF55718">
    <property type="entry name" value="SCP-like"/>
    <property type="match status" value="1"/>
</dbReference>
<proteinExistence type="inferred from homology"/>
<dbReference type="Proteomes" id="UP000031572">
    <property type="component" value="Unassembled WGS sequence"/>
</dbReference>
<evidence type="ECO:0000259" key="2">
    <source>
        <dbReference type="Pfam" id="PF02036"/>
    </source>
</evidence>
<reference evidence="3 4" key="1">
    <citation type="submission" date="2014-12" db="EMBL/GenBank/DDBJ databases">
        <title>Denitrispirillum autotrophicum gen. nov., sp. nov., Denitrifying, Facultatively Autotrophic Bacteria Isolated from Rice Paddy Soil.</title>
        <authorList>
            <person name="Ishii S."/>
            <person name="Ashida N."/>
            <person name="Ohno H."/>
            <person name="Otsuka S."/>
            <person name="Yokota A."/>
            <person name="Senoo K."/>
        </authorList>
    </citation>
    <scope>NUCLEOTIDE SEQUENCE [LARGE SCALE GENOMIC DNA]</scope>
    <source>
        <strain evidence="3 4">TSA66</strain>
    </source>
</reference>
<dbReference type="GO" id="GO:0006744">
    <property type="term" value="P:ubiquinone biosynthetic process"/>
    <property type="evidence" value="ECO:0007669"/>
    <property type="project" value="UniProtKB-UniRule"/>
</dbReference>
<dbReference type="RefSeq" id="WP_040040268.1">
    <property type="nucleotide sequence ID" value="NZ_JWJG01000028.1"/>
</dbReference>
<comment type="pathway">
    <text evidence="1">Cofactor biosynthesis; ubiquinone biosynthesis.</text>
</comment>
<dbReference type="OrthoDB" id="5292463at2"/>
<name>A0A0C2BTT4_9BURK</name>
<dbReference type="Gene3D" id="3.30.1050.10">
    <property type="entry name" value="SCP2 sterol-binding domain"/>
    <property type="match status" value="1"/>
</dbReference>
<dbReference type="InterPro" id="IPR036527">
    <property type="entry name" value="SCP2_sterol-bd_dom_sf"/>
</dbReference>
<accession>A0A0C2BTT4</accession>
<protein>
    <recommendedName>
        <fullName evidence="1">Ubiquinone biosynthesis accessory factor UbiT</fullName>
    </recommendedName>
</protein>
<dbReference type="Pfam" id="PF02036">
    <property type="entry name" value="SCP2"/>
    <property type="match status" value="1"/>
</dbReference>
<feature type="domain" description="SCP2" evidence="2">
    <location>
        <begin position="42"/>
        <end position="129"/>
    </location>
</feature>
<dbReference type="AlphaFoldDB" id="A0A0C2BTT4"/>
<organism evidence="3 4">
    <name type="scientific">Noviherbaspirillum autotrophicum</name>
    <dbReference type="NCBI Taxonomy" id="709839"/>
    <lineage>
        <taxon>Bacteria</taxon>
        <taxon>Pseudomonadati</taxon>
        <taxon>Pseudomonadota</taxon>
        <taxon>Betaproteobacteria</taxon>
        <taxon>Burkholderiales</taxon>
        <taxon>Oxalobacteraceae</taxon>
        <taxon>Noviherbaspirillum</taxon>
    </lineage>
</organism>
<comment type="caution">
    <text evidence="3">The sequence shown here is derived from an EMBL/GenBank/DDBJ whole genome shotgun (WGS) entry which is preliminary data.</text>
</comment>
<comment type="similarity">
    <text evidence="1">Belongs to the UbiT family.</text>
</comment>
<dbReference type="UniPathway" id="UPA00232"/>
<dbReference type="EMBL" id="JWJG01000028">
    <property type="protein sequence ID" value="KIF81441.1"/>
    <property type="molecule type" value="Genomic_DNA"/>
</dbReference>
<dbReference type="InterPro" id="IPR016830">
    <property type="entry name" value="UbiT"/>
</dbReference>
<dbReference type="HAMAP" id="MF_02231">
    <property type="entry name" value="UbiT"/>
    <property type="match status" value="1"/>
</dbReference>
<evidence type="ECO:0000313" key="4">
    <source>
        <dbReference type="Proteomes" id="UP000031572"/>
    </source>
</evidence>
<dbReference type="InterPro" id="IPR003033">
    <property type="entry name" value="SCP2_sterol-bd_dom"/>
</dbReference>
<comment type="function">
    <text evidence="1">Required for O(2)-independent ubiquinone (coenzyme Q) biosynthesis. Likely functions as an accessory factor.</text>
</comment>